<evidence type="ECO:0000259" key="6">
    <source>
        <dbReference type="PROSITE" id="PS01124"/>
    </source>
</evidence>
<dbReference type="GO" id="GO:0003700">
    <property type="term" value="F:DNA-binding transcription factor activity"/>
    <property type="evidence" value="ECO:0007669"/>
    <property type="project" value="InterPro"/>
</dbReference>
<evidence type="ECO:0000256" key="3">
    <source>
        <dbReference type="ARBA" id="ARBA00023125"/>
    </source>
</evidence>
<dbReference type="InterPro" id="IPR009057">
    <property type="entry name" value="Homeodomain-like_sf"/>
</dbReference>
<evidence type="ECO:0000313" key="8">
    <source>
        <dbReference type="Proteomes" id="UP000243950"/>
    </source>
</evidence>
<evidence type="ECO:0000313" key="7">
    <source>
        <dbReference type="EMBL" id="SFD96786.1"/>
    </source>
</evidence>
<accession>A0A1I1WNT0</accession>
<sequence length="334" mass="37625">MHSSLVTMSDSPQFAPPSAIRYRRSQDIEEHAQLSGWQLRYDQLSAGRFSGEILEVQLDGMQLIRDRANQAMLKQAATWPGAIVFAMPMRCADPHLHCGGHSIHAPSLLIGRGAQLPELRVHGDLDAVCIAIDEQSLQRTLHQQQRELDLTRLSRCYQLLGQADQQQLISLFSSVLDQQAPGAALLDHGTIRGAIRDAVIMHLLELIDSEDDHSLSPSARRRMVDRARDYALAHPERPINILELCNQIGASRRKLQYCFQEALGINPIAYLRTIRLNAVHRQLRHASEADSVQSIAANWGFWHLSRFASDYRQLFGCKPSETLRQARQYCAENG</sequence>
<feature type="domain" description="HTH araC/xylS-type" evidence="6">
    <location>
        <begin position="225"/>
        <end position="325"/>
    </location>
</feature>
<keyword evidence="4" id="KW-0804">Transcription</keyword>
<keyword evidence="8" id="KW-1185">Reference proteome</keyword>
<dbReference type="Proteomes" id="UP000243950">
    <property type="component" value="Unassembled WGS sequence"/>
</dbReference>
<dbReference type="SUPFAM" id="SSF46689">
    <property type="entry name" value="Homeodomain-like"/>
    <property type="match status" value="2"/>
</dbReference>
<dbReference type="GO" id="GO:0009893">
    <property type="term" value="P:positive regulation of metabolic process"/>
    <property type="evidence" value="ECO:0007669"/>
    <property type="project" value="UniProtKB-ARBA"/>
</dbReference>
<evidence type="ECO:0000256" key="5">
    <source>
        <dbReference type="ARBA" id="ARBA00037345"/>
    </source>
</evidence>
<gene>
    <name evidence="7" type="ORF">SAMN05216372_10688</name>
</gene>
<name>A0A1I1WNT0_PSEOC</name>
<dbReference type="PROSITE" id="PS00041">
    <property type="entry name" value="HTH_ARAC_FAMILY_1"/>
    <property type="match status" value="1"/>
</dbReference>
<organism evidence="7 8">
    <name type="scientific">Pseudomonas straminea</name>
    <dbReference type="NCBI Taxonomy" id="47882"/>
    <lineage>
        <taxon>Bacteria</taxon>
        <taxon>Pseudomonadati</taxon>
        <taxon>Pseudomonadota</taxon>
        <taxon>Gammaproteobacteria</taxon>
        <taxon>Pseudomonadales</taxon>
        <taxon>Pseudomonadaceae</taxon>
        <taxon>Phytopseudomonas</taxon>
    </lineage>
</organism>
<comment type="function">
    <text evidence="5">Regulatory protein of the TOL plasmid xyl operons. XylS activates the xylXYZLTEGFJQKIH operon required for the degradation of toluene, m-xylene and p-xylene.</text>
</comment>
<dbReference type="InterPro" id="IPR018062">
    <property type="entry name" value="HTH_AraC-typ_CS"/>
</dbReference>
<keyword evidence="2" id="KW-0805">Transcription regulation</keyword>
<dbReference type="PROSITE" id="PS01124">
    <property type="entry name" value="HTH_ARAC_FAMILY_2"/>
    <property type="match status" value="1"/>
</dbReference>
<evidence type="ECO:0000256" key="1">
    <source>
        <dbReference type="ARBA" id="ARBA00004496"/>
    </source>
</evidence>
<dbReference type="InterPro" id="IPR050204">
    <property type="entry name" value="AraC_XylS_family_regulators"/>
</dbReference>
<dbReference type="GO" id="GO:0043565">
    <property type="term" value="F:sequence-specific DNA binding"/>
    <property type="evidence" value="ECO:0007669"/>
    <property type="project" value="InterPro"/>
</dbReference>
<evidence type="ECO:0000256" key="4">
    <source>
        <dbReference type="ARBA" id="ARBA00023163"/>
    </source>
</evidence>
<dbReference type="Gene3D" id="1.10.10.60">
    <property type="entry name" value="Homeodomain-like"/>
    <property type="match status" value="1"/>
</dbReference>
<dbReference type="EMBL" id="FOMO01000006">
    <property type="protein sequence ID" value="SFD96786.1"/>
    <property type="molecule type" value="Genomic_DNA"/>
</dbReference>
<dbReference type="SMART" id="SM00342">
    <property type="entry name" value="HTH_ARAC"/>
    <property type="match status" value="1"/>
</dbReference>
<keyword evidence="3" id="KW-0238">DNA-binding</keyword>
<dbReference type="PANTHER" id="PTHR46796">
    <property type="entry name" value="HTH-TYPE TRANSCRIPTIONAL ACTIVATOR RHAS-RELATED"/>
    <property type="match status" value="1"/>
</dbReference>
<reference evidence="8" key="1">
    <citation type="submission" date="2016-10" db="EMBL/GenBank/DDBJ databases">
        <authorList>
            <person name="Varghese N."/>
            <person name="Submissions S."/>
        </authorList>
    </citation>
    <scope>NUCLEOTIDE SEQUENCE [LARGE SCALE GENOMIC DNA]</scope>
    <source>
        <strain evidence="8">JCM 2783</strain>
    </source>
</reference>
<dbReference type="InterPro" id="IPR018060">
    <property type="entry name" value="HTH_AraC"/>
</dbReference>
<dbReference type="GO" id="GO:0005737">
    <property type="term" value="C:cytoplasm"/>
    <property type="evidence" value="ECO:0007669"/>
    <property type="project" value="UniProtKB-SubCell"/>
</dbReference>
<proteinExistence type="predicted"/>
<protein>
    <submittedName>
        <fullName evidence="7">AraC family transcriptional regulator, ethanolamine operon transcriptional activator</fullName>
    </submittedName>
</protein>
<dbReference type="Pfam" id="PF12833">
    <property type="entry name" value="HTH_18"/>
    <property type="match status" value="1"/>
</dbReference>
<dbReference type="AlphaFoldDB" id="A0A1I1WNT0"/>
<evidence type="ECO:0000256" key="2">
    <source>
        <dbReference type="ARBA" id="ARBA00023015"/>
    </source>
</evidence>
<comment type="subcellular location">
    <subcellularLocation>
        <location evidence="1">Cytoplasm</location>
    </subcellularLocation>
</comment>
<dbReference type="RefSeq" id="WP_093505272.1">
    <property type="nucleotide sequence ID" value="NZ_BSSG01000006.1"/>
</dbReference>
<dbReference type="PANTHER" id="PTHR46796:SF12">
    <property type="entry name" value="HTH-TYPE DNA-BINDING TRANSCRIPTIONAL ACTIVATOR EUTR"/>
    <property type="match status" value="1"/>
</dbReference>